<dbReference type="Pfam" id="PF00027">
    <property type="entry name" value="cNMP_binding"/>
    <property type="match status" value="1"/>
</dbReference>
<evidence type="ECO:0000259" key="1">
    <source>
        <dbReference type="PROSITE" id="PS50042"/>
    </source>
</evidence>
<dbReference type="SMART" id="SM00100">
    <property type="entry name" value="cNMP"/>
    <property type="match status" value="1"/>
</dbReference>
<dbReference type="InterPro" id="IPR018490">
    <property type="entry name" value="cNMP-bd_dom_sf"/>
</dbReference>
<evidence type="ECO:0000313" key="2">
    <source>
        <dbReference type="EMBL" id="GAK51077.1"/>
    </source>
</evidence>
<organism evidence="2">
    <name type="scientific">Candidatus Moduliflexus flocculans</name>
    <dbReference type="NCBI Taxonomy" id="1499966"/>
    <lineage>
        <taxon>Bacteria</taxon>
        <taxon>Candidatus Moduliflexota</taxon>
        <taxon>Candidatus Moduliflexia</taxon>
        <taxon>Candidatus Moduliflexales</taxon>
        <taxon>Candidatus Moduliflexaceae</taxon>
    </lineage>
</organism>
<dbReference type="InterPro" id="IPR014710">
    <property type="entry name" value="RmlC-like_jellyroll"/>
</dbReference>
<keyword evidence="3" id="KW-1185">Reference proteome</keyword>
<dbReference type="SUPFAM" id="SSF51206">
    <property type="entry name" value="cAMP-binding domain-like"/>
    <property type="match status" value="1"/>
</dbReference>
<reference evidence="2" key="1">
    <citation type="journal article" date="2015" name="PeerJ">
        <title>First genomic representation of candidate bacterial phylum KSB3 points to enhanced environmental sensing as a trigger of wastewater bulking.</title>
        <authorList>
            <person name="Sekiguchi Y."/>
            <person name="Ohashi A."/>
            <person name="Parks D.H."/>
            <person name="Yamauchi T."/>
            <person name="Tyson G.W."/>
            <person name="Hugenholtz P."/>
        </authorList>
    </citation>
    <scope>NUCLEOTIDE SEQUENCE [LARGE SCALE GENOMIC DNA]</scope>
</reference>
<dbReference type="AlphaFoldDB" id="A0A0S6VU43"/>
<dbReference type="HOGENOM" id="CLU_1861260_0_0_0"/>
<dbReference type="CDD" id="cd00038">
    <property type="entry name" value="CAP_ED"/>
    <property type="match status" value="1"/>
</dbReference>
<feature type="domain" description="Cyclic nucleotide-binding" evidence="1">
    <location>
        <begin position="19"/>
        <end position="109"/>
    </location>
</feature>
<dbReference type="EMBL" id="DF820456">
    <property type="protein sequence ID" value="GAK51077.1"/>
    <property type="molecule type" value="Genomic_DNA"/>
</dbReference>
<protein>
    <recommendedName>
        <fullName evidence="1">Cyclic nucleotide-binding domain-containing protein</fullName>
    </recommendedName>
</protein>
<dbReference type="Gene3D" id="2.60.120.10">
    <property type="entry name" value="Jelly Rolls"/>
    <property type="match status" value="1"/>
</dbReference>
<dbReference type="STRING" id="1499966.U14_02319"/>
<evidence type="ECO:0000313" key="3">
    <source>
        <dbReference type="Proteomes" id="UP000030700"/>
    </source>
</evidence>
<gene>
    <name evidence="2" type="ORF">U14_02319</name>
</gene>
<name>A0A0S6VU43_9BACT</name>
<dbReference type="PROSITE" id="PS50042">
    <property type="entry name" value="CNMP_BINDING_3"/>
    <property type="match status" value="1"/>
</dbReference>
<proteinExistence type="predicted"/>
<dbReference type="InterPro" id="IPR000595">
    <property type="entry name" value="cNMP-bd_dom"/>
</dbReference>
<accession>A0A0S6VU43</accession>
<sequence>MELDAKLWLKKKVMRQNSLFSDVDDLRLDYLIGNAQTKLLNQGDFLYHKGAEANDTFCIIIFGKMKIVGANGQELAIVKSSEILGEIGIIGLYNKRTADVVAVEPTSILEWTFGDIKDKAPYLLPKLKQAALRKLSATRKA</sequence>
<dbReference type="Proteomes" id="UP000030700">
    <property type="component" value="Unassembled WGS sequence"/>
</dbReference>